<name>A0ABP7U787_9ACTN</name>
<keyword evidence="4" id="KW-1185">Reference proteome</keyword>
<feature type="transmembrane region" description="Helical" evidence="2">
    <location>
        <begin position="143"/>
        <end position="169"/>
    </location>
</feature>
<feature type="transmembrane region" description="Helical" evidence="2">
    <location>
        <begin position="117"/>
        <end position="137"/>
    </location>
</feature>
<feature type="compositionally biased region" description="Basic residues" evidence="1">
    <location>
        <begin position="190"/>
        <end position="200"/>
    </location>
</feature>
<feature type="compositionally biased region" description="Basic and acidic residues" evidence="1">
    <location>
        <begin position="201"/>
        <end position="211"/>
    </location>
</feature>
<accession>A0ABP7U787</accession>
<evidence type="ECO:0008006" key="5">
    <source>
        <dbReference type="Google" id="ProtNLM"/>
    </source>
</evidence>
<evidence type="ECO:0000256" key="2">
    <source>
        <dbReference type="SAM" id="Phobius"/>
    </source>
</evidence>
<feature type="region of interest" description="Disordered" evidence="1">
    <location>
        <begin position="1"/>
        <end position="52"/>
    </location>
</feature>
<proteinExistence type="predicted"/>
<gene>
    <name evidence="3" type="ORF">GCM10022233_00190</name>
</gene>
<keyword evidence="2" id="KW-0472">Membrane</keyword>
<evidence type="ECO:0000313" key="4">
    <source>
        <dbReference type="Proteomes" id="UP001499984"/>
    </source>
</evidence>
<evidence type="ECO:0000313" key="3">
    <source>
        <dbReference type="EMBL" id="GAA4036185.1"/>
    </source>
</evidence>
<evidence type="ECO:0000256" key="1">
    <source>
        <dbReference type="SAM" id="MobiDB-lite"/>
    </source>
</evidence>
<dbReference type="Proteomes" id="UP001499984">
    <property type="component" value="Unassembled WGS sequence"/>
</dbReference>
<organism evidence="3 4">
    <name type="scientific">Streptomyces shaanxiensis</name>
    <dbReference type="NCBI Taxonomy" id="653357"/>
    <lineage>
        <taxon>Bacteria</taxon>
        <taxon>Bacillati</taxon>
        <taxon>Actinomycetota</taxon>
        <taxon>Actinomycetes</taxon>
        <taxon>Kitasatosporales</taxon>
        <taxon>Streptomycetaceae</taxon>
        <taxon>Streptomyces</taxon>
    </lineage>
</organism>
<reference evidence="4" key="1">
    <citation type="journal article" date="2019" name="Int. J. Syst. Evol. Microbiol.">
        <title>The Global Catalogue of Microorganisms (GCM) 10K type strain sequencing project: providing services to taxonomists for standard genome sequencing and annotation.</title>
        <authorList>
            <consortium name="The Broad Institute Genomics Platform"/>
            <consortium name="The Broad Institute Genome Sequencing Center for Infectious Disease"/>
            <person name="Wu L."/>
            <person name="Ma J."/>
        </authorList>
    </citation>
    <scope>NUCLEOTIDE SEQUENCE [LARGE SCALE GENOMIC DNA]</scope>
    <source>
        <strain evidence="4">JCM 16925</strain>
    </source>
</reference>
<comment type="caution">
    <text evidence="3">The sequence shown here is derived from an EMBL/GenBank/DDBJ whole genome shotgun (WGS) entry which is preliminary data.</text>
</comment>
<sequence length="224" mass="24282">MSAVGSDTVMGTAERHETPEGGATAHMTARPGPEALDRDIPVGGRESTGGREVRMGVSAVRADERDVSAGSEGKVSMSERTATAVDGGASELPSAYRALWVEEPARRRRMPDPVRTSAVRAVLIIAVTLLQAMVAFLCTLAESWLAFPMVISSVVSTVVATWGALDVWVTRQVWNQRHGVVSTPSSTARALRRERRRARRQAREAERTQERIRRRGGAGQLSHS</sequence>
<dbReference type="EMBL" id="BAAAZY010000001">
    <property type="protein sequence ID" value="GAA4036185.1"/>
    <property type="molecule type" value="Genomic_DNA"/>
</dbReference>
<protein>
    <recommendedName>
        <fullName evidence="5">DUF3040 domain-containing protein</fullName>
    </recommendedName>
</protein>
<keyword evidence="2" id="KW-0812">Transmembrane</keyword>
<feature type="region of interest" description="Disordered" evidence="1">
    <location>
        <begin position="185"/>
        <end position="224"/>
    </location>
</feature>
<keyword evidence="2" id="KW-1133">Transmembrane helix</keyword>